<protein>
    <submittedName>
        <fullName evidence="3">Protein kinase family protein</fullName>
    </submittedName>
</protein>
<organism evidence="3 4">
    <name type="scientific">Kordia aestuariivivens</name>
    <dbReference type="NCBI Taxonomy" id="2759037"/>
    <lineage>
        <taxon>Bacteria</taxon>
        <taxon>Pseudomonadati</taxon>
        <taxon>Bacteroidota</taxon>
        <taxon>Flavobacteriia</taxon>
        <taxon>Flavobacteriales</taxon>
        <taxon>Flavobacteriaceae</taxon>
        <taxon>Kordia</taxon>
    </lineage>
</organism>
<dbReference type="GO" id="GO:0016301">
    <property type="term" value="F:kinase activity"/>
    <property type="evidence" value="ECO:0007669"/>
    <property type="project" value="UniProtKB-KW"/>
</dbReference>
<keyword evidence="3" id="KW-0418">Kinase</keyword>
<evidence type="ECO:0000313" key="3">
    <source>
        <dbReference type="EMBL" id="MBC8753884.1"/>
    </source>
</evidence>
<dbReference type="InterPro" id="IPR017441">
    <property type="entry name" value="Protein_kinase_ATP_BS"/>
</dbReference>
<dbReference type="Pfam" id="PF00069">
    <property type="entry name" value="Pkinase"/>
    <property type="match status" value="1"/>
</dbReference>
<sequence>MRGKVIEFLRAKDYKFIDEIGQGGTGRTVLLEDEIINERFVCKKYSPFYEEHQQLFFNNFKQEIKLLHLIYHKNIVRVFNYYLYPEQHTGYILMEHIKGSDIYKFLKENPDRLNDIFTQTIEGFKNLEANKILHRDIRPDNILVANDGTVKIIDFGFGKKIGFDDNYNKSISLNWRYNPPADFDNKIYDFKTEVYFIGKLFEEIITENELQNFSYTTLLKKMTLHDYEKRMGSFFEVQRKITSNESIGIEFNGEDKNIYLRFASCLSDIYSKINVDSEYTTDIDKIITELEGVYRNSMLETYIQNHNSIAKCFVKGDYRYYRKREIDVDIVKDFLNFIKSVSKDKRKVIINNIWQRLDTIEREISEDDLPF</sequence>
<keyword evidence="1" id="KW-0067">ATP-binding</keyword>
<keyword evidence="4" id="KW-1185">Reference proteome</keyword>
<dbReference type="PROSITE" id="PS00109">
    <property type="entry name" value="PROTEIN_KINASE_TYR"/>
    <property type="match status" value="1"/>
</dbReference>
<dbReference type="EMBL" id="JACGWS010000002">
    <property type="protein sequence ID" value="MBC8753884.1"/>
    <property type="molecule type" value="Genomic_DNA"/>
</dbReference>
<accession>A0ABR7Q5P1</accession>
<dbReference type="SUPFAM" id="SSF56112">
    <property type="entry name" value="Protein kinase-like (PK-like)"/>
    <property type="match status" value="1"/>
</dbReference>
<dbReference type="InterPro" id="IPR020635">
    <property type="entry name" value="Tyr_kinase_cat_dom"/>
</dbReference>
<evidence type="ECO:0000256" key="1">
    <source>
        <dbReference type="PROSITE-ProRule" id="PRU10141"/>
    </source>
</evidence>
<dbReference type="CDD" id="cd00180">
    <property type="entry name" value="PKc"/>
    <property type="match status" value="1"/>
</dbReference>
<evidence type="ECO:0000259" key="2">
    <source>
        <dbReference type="PROSITE" id="PS50011"/>
    </source>
</evidence>
<keyword evidence="1" id="KW-0547">Nucleotide-binding</keyword>
<dbReference type="InterPro" id="IPR053235">
    <property type="entry name" value="Ser_Thr_kinase"/>
</dbReference>
<name>A0ABR7Q5P1_9FLAO</name>
<feature type="binding site" evidence="1">
    <location>
        <position position="43"/>
    </location>
    <ligand>
        <name>ATP</name>
        <dbReference type="ChEBI" id="CHEBI:30616"/>
    </ligand>
</feature>
<feature type="domain" description="Protein kinase" evidence="2">
    <location>
        <begin position="14"/>
        <end position="309"/>
    </location>
</feature>
<evidence type="ECO:0000313" key="4">
    <source>
        <dbReference type="Proteomes" id="UP000619238"/>
    </source>
</evidence>
<dbReference type="PANTHER" id="PTHR24361">
    <property type="entry name" value="MITOGEN-ACTIVATED KINASE KINASE KINASE"/>
    <property type="match status" value="1"/>
</dbReference>
<dbReference type="Proteomes" id="UP000619238">
    <property type="component" value="Unassembled WGS sequence"/>
</dbReference>
<reference evidence="3 4" key="1">
    <citation type="submission" date="2020-07" db="EMBL/GenBank/DDBJ databases">
        <title>Description of Kordia aestuariivivens sp. nov., isolated from a tidal flat.</title>
        <authorList>
            <person name="Park S."/>
            <person name="Yoon J.-H."/>
        </authorList>
    </citation>
    <scope>NUCLEOTIDE SEQUENCE [LARGE SCALE GENOMIC DNA]</scope>
    <source>
        <strain evidence="3 4">YSTF-M3</strain>
    </source>
</reference>
<dbReference type="PROSITE" id="PS00107">
    <property type="entry name" value="PROTEIN_KINASE_ATP"/>
    <property type="match status" value="1"/>
</dbReference>
<keyword evidence="3" id="KW-0808">Transferase</keyword>
<dbReference type="InterPro" id="IPR008266">
    <property type="entry name" value="Tyr_kinase_AS"/>
</dbReference>
<dbReference type="RefSeq" id="WP_187560919.1">
    <property type="nucleotide sequence ID" value="NZ_JACGWS010000002.1"/>
</dbReference>
<gene>
    <name evidence="3" type="ORF">H2O64_04330</name>
</gene>
<dbReference type="InterPro" id="IPR000719">
    <property type="entry name" value="Prot_kinase_dom"/>
</dbReference>
<comment type="caution">
    <text evidence="3">The sequence shown here is derived from an EMBL/GenBank/DDBJ whole genome shotgun (WGS) entry which is preliminary data.</text>
</comment>
<dbReference type="Gene3D" id="1.10.510.10">
    <property type="entry name" value="Transferase(Phosphotransferase) domain 1"/>
    <property type="match status" value="1"/>
</dbReference>
<dbReference type="PROSITE" id="PS50011">
    <property type="entry name" value="PROTEIN_KINASE_DOM"/>
    <property type="match status" value="1"/>
</dbReference>
<dbReference type="InterPro" id="IPR011009">
    <property type="entry name" value="Kinase-like_dom_sf"/>
</dbReference>
<dbReference type="SMART" id="SM00219">
    <property type="entry name" value="TyrKc"/>
    <property type="match status" value="1"/>
</dbReference>
<proteinExistence type="predicted"/>